<evidence type="ECO:0000256" key="2">
    <source>
        <dbReference type="ARBA" id="ARBA00022679"/>
    </source>
</evidence>
<reference evidence="4 5" key="1">
    <citation type="journal article" date="2019" name="Int. J. Syst. Evol. Microbiol.">
        <title>The Global Catalogue of Microorganisms (GCM) 10K type strain sequencing project: providing services to taxonomists for standard genome sequencing and annotation.</title>
        <authorList>
            <consortium name="The Broad Institute Genomics Platform"/>
            <consortium name="The Broad Institute Genome Sequencing Center for Infectious Disease"/>
            <person name="Wu L."/>
            <person name="Ma J."/>
        </authorList>
    </citation>
    <scope>NUCLEOTIDE SEQUENCE [LARGE SCALE GENOMIC DNA]</scope>
    <source>
        <strain evidence="4 5">JCM 10696</strain>
    </source>
</reference>
<keyword evidence="1" id="KW-0328">Glycosyltransferase</keyword>
<evidence type="ECO:0000259" key="3">
    <source>
        <dbReference type="Pfam" id="PF13579"/>
    </source>
</evidence>
<dbReference type="Proteomes" id="UP001500665">
    <property type="component" value="Unassembled WGS sequence"/>
</dbReference>
<dbReference type="PANTHER" id="PTHR12526">
    <property type="entry name" value="GLYCOSYLTRANSFERASE"/>
    <property type="match status" value="1"/>
</dbReference>
<dbReference type="SUPFAM" id="SSF53756">
    <property type="entry name" value="UDP-Glycosyltransferase/glycogen phosphorylase"/>
    <property type="match status" value="1"/>
</dbReference>
<keyword evidence="5" id="KW-1185">Reference proteome</keyword>
<evidence type="ECO:0000313" key="5">
    <source>
        <dbReference type="Proteomes" id="UP001500665"/>
    </source>
</evidence>
<dbReference type="EMBL" id="BAAAHH010000001">
    <property type="protein sequence ID" value="GAA0935270.1"/>
    <property type="molecule type" value="Genomic_DNA"/>
</dbReference>
<protein>
    <submittedName>
        <fullName evidence="4">Glycosyltransferase family 4 protein</fullName>
    </submittedName>
</protein>
<name>A0ABN1PYN2_9ACTN</name>
<evidence type="ECO:0000256" key="1">
    <source>
        <dbReference type="ARBA" id="ARBA00022676"/>
    </source>
</evidence>
<dbReference type="Pfam" id="PF13692">
    <property type="entry name" value="Glyco_trans_1_4"/>
    <property type="match status" value="1"/>
</dbReference>
<dbReference type="Pfam" id="PF13579">
    <property type="entry name" value="Glyco_trans_4_4"/>
    <property type="match status" value="1"/>
</dbReference>
<gene>
    <name evidence="4" type="ORF">GCM10009550_00220</name>
</gene>
<accession>A0ABN1PYN2</accession>
<sequence length="371" mass="39274">MRVALVLATSAGGIGAHVRSVAAGLAARGARVLVCGPESTEKTFGFSGPGVRFAPVEIADRPRPGTDLKAVARLRSLVRGADVVHAHGLRAGGLAVLARGRLEGLRVETGPPVVVTLHNAVLEGGMVGAAYAVLERVVARGASGVLGVSPDLEERMRALGARRVGHALVPSPQMDRKPGPDARERLREELGLGDQHAVLTVARLADQKGLFDLLEVAGWLREKETLFLLVGDGPLDGRLRERIAADDLPVRLLGRRDDVPELLAAADLVVVPSLWEGQPLFVQETLRAGRPLVATRVGGIPGMTDDAALLVPPRDAGELAKAVASVLEDPRKARGLAEASARRGRELPGEEDAVDRLLAYYRGFLRERGSE</sequence>
<keyword evidence="2" id="KW-0808">Transferase</keyword>
<dbReference type="InterPro" id="IPR028098">
    <property type="entry name" value="Glyco_trans_4-like_N"/>
</dbReference>
<organism evidence="4 5">
    <name type="scientific">Actinocorallia libanotica</name>
    <dbReference type="NCBI Taxonomy" id="46162"/>
    <lineage>
        <taxon>Bacteria</taxon>
        <taxon>Bacillati</taxon>
        <taxon>Actinomycetota</taxon>
        <taxon>Actinomycetes</taxon>
        <taxon>Streptosporangiales</taxon>
        <taxon>Thermomonosporaceae</taxon>
        <taxon>Actinocorallia</taxon>
    </lineage>
</organism>
<feature type="domain" description="Glycosyltransferase subfamily 4-like N-terminal" evidence="3">
    <location>
        <begin position="12"/>
        <end position="170"/>
    </location>
</feature>
<comment type="caution">
    <text evidence="4">The sequence shown here is derived from an EMBL/GenBank/DDBJ whole genome shotgun (WGS) entry which is preliminary data.</text>
</comment>
<dbReference type="Gene3D" id="3.40.50.2000">
    <property type="entry name" value="Glycogen Phosphorylase B"/>
    <property type="match status" value="2"/>
</dbReference>
<proteinExistence type="predicted"/>
<dbReference type="PANTHER" id="PTHR12526:SF510">
    <property type="entry name" value="D-INOSITOL 3-PHOSPHATE GLYCOSYLTRANSFERASE"/>
    <property type="match status" value="1"/>
</dbReference>
<evidence type="ECO:0000313" key="4">
    <source>
        <dbReference type="EMBL" id="GAA0935270.1"/>
    </source>
</evidence>